<proteinExistence type="predicted"/>
<dbReference type="OrthoDB" id="6990478at2"/>
<dbReference type="EMBL" id="CP009455">
    <property type="protein sequence ID" value="AIR87977.1"/>
    <property type="molecule type" value="Genomic_DNA"/>
</dbReference>
<sequence>MKRWLLFATLLLIAGAALWVWNTRQALADFPDILPAYSAKEYCSCRFVMGFDTAYCRGYVEQYLPLDSLEEDTARQLVSARGLGRRQQAAVQGPGEGCRLLP</sequence>
<reference evidence="1 2" key="1">
    <citation type="submission" date="2014-09" db="EMBL/GenBank/DDBJ databases">
        <authorList>
            <person name="Chan K.-G."/>
        </authorList>
    </citation>
    <scope>NUCLEOTIDE SEQUENCE [LARGE SCALE GENOMIC DNA]</scope>
    <source>
        <strain evidence="1 2">ND07</strain>
    </source>
</reference>
<protein>
    <submittedName>
        <fullName evidence="1">Amidase</fullName>
    </submittedName>
</protein>
<organism evidence="1 2">
    <name type="scientific">Pseudomonas cremoricolorata</name>
    <dbReference type="NCBI Taxonomy" id="157783"/>
    <lineage>
        <taxon>Bacteria</taxon>
        <taxon>Pseudomonadati</taxon>
        <taxon>Pseudomonadota</taxon>
        <taxon>Gammaproteobacteria</taxon>
        <taxon>Pseudomonadales</taxon>
        <taxon>Pseudomonadaceae</taxon>
        <taxon>Pseudomonas</taxon>
    </lineage>
</organism>
<dbReference type="Proteomes" id="UP000029493">
    <property type="component" value="Chromosome"/>
</dbReference>
<keyword evidence="2" id="KW-1185">Reference proteome</keyword>
<evidence type="ECO:0000313" key="1">
    <source>
        <dbReference type="EMBL" id="AIR87977.1"/>
    </source>
</evidence>
<accession>A0A089WNB1</accession>
<gene>
    <name evidence="1" type="ORF">LK03_01425</name>
</gene>
<name>A0A089WNB1_9PSED</name>
<dbReference type="RefSeq" id="WP_038410760.1">
    <property type="nucleotide sequence ID" value="NZ_CP009455.1"/>
</dbReference>
<dbReference type="AlphaFoldDB" id="A0A089WNB1"/>
<dbReference type="KEGG" id="psw:LK03_01425"/>
<dbReference type="STRING" id="157783.LK03_01425"/>
<evidence type="ECO:0000313" key="2">
    <source>
        <dbReference type="Proteomes" id="UP000029493"/>
    </source>
</evidence>